<name>A0A974GY92_XENLA</name>
<feature type="region of interest" description="Disordered" evidence="1">
    <location>
        <begin position="1"/>
        <end position="106"/>
    </location>
</feature>
<sequence>MDKTPSCHSTGDFETSFENRTSVNARSDILEQQQAVGKGGFPENTKTDNQTLATNLSTSSSSSSDIKTEKSLPAPKLPPSEGDKELSKNTDTSTDNSDTEAKGKETFCSSHLQHAAIEQAGQTSSQDCWN</sequence>
<reference evidence="2" key="1">
    <citation type="submission" date="2016-05" db="EMBL/GenBank/DDBJ databases">
        <title>WGS assembly of Xenopus laevis.</title>
        <authorList>
            <person name="Session A."/>
            <person name="Uno Y."/>
            <person name="Kwon T."/>
            <person name="Chapman J."/>
            <person name="Toyoda A."/>
            <person name="Takahashi S."/>
            <person name="Fukui A."/>
            <person name="Hikosaka A."/>
            <person name="Putnam N."/>
            <person name="Stites J."/>
            <person name="Van Heeringen S."/>
            <person name="Quigley I."/>
            <person name="Heinz S."/>
            <person name="Hellsten U."/>
            <person name="Lyons J."/>
            <person name="Suzuki A."/>
            <person name="Kondo M."/>
            <person name="Ogino H."/>
            <person name="Ochi H."/>
            <person name="Bogdanovic O."/>
            <person name="Lister R."/>
            <person name="Georgiou G."/>
            <person name="Paranjpe S."/>
            <person name="Van Kruijsbergen I."/>
            <person name="Mozaffari S."/>
            <person name="Shu S."/>
            <person name="Schmutz J."/>
            <person name="Jenkins J."/>
            <person name="Grimwood J."/>
            <person name="Carlson J."/>
            <person name="Mitros T."/>
            <person name="Simakov O."/>
            <person name="Heald R."/>
            <person name="Miller K."/>
            <person name="Haudenschild C."/>
            <person name="Kuroki Y."/>
            <person name="Tanaka T."/>
            <person name="Michiue T."/>
            <person name="Watanabe M."/>
            <person name="Kinoshita T."/>
            <person name="Ohta Y."/>
            <person name="Mawaribuchi S."/>
            <person name="Suzuki Y."/>
            <person name="Haramoto Y."/>
            <person name="Yamamoto T."/>
            <person name="Takagi C."/>
            <person name="Kitzman J."/>
            <person name="Shendure J."/>
            <person name="Nakayama T."/>
            <person name="Izutsu Y."/>
            <person name="Robert J."/>
            <person name="Dichmann D."/>
            <person name="Flajnik M."/>
            <person name="Houston D."/>
            <person name="Marcotte E."/>
            <person name="Wallingford J."/>
            <person name="Ito Y."/>
            <person name="Asashima M."/>
            <person name="Ueno N."/>
            <person name="Matsuda Y."/>
            <person name="Jan Veenstra G."/>
            <person name="Fujiyama A."/>
            <person name="Harland R."/>
            <person name="Taira M."/>
            <person name="Rokhsar D.S."/>
        </authorList>
    </citation>
    <scope>NUCLEOTIDE SEQUENCE</scope>
    <source>
        <strain evidence="2">J</strain>
        <tissue evidence="2">Blood</tissue>
    </source>
</reference>
<evidence type="ECO:0000256" key="1">
    <source>
        <dbReference type="SAM" id="MobiDB-lite"/>
    </source>
</evidence>
<dbReference type="AlphaFoldDB" id="A0A974GY92"/>
<dbReference type="Proteomes" id="UP000694892">
    <property type="component" value="Unassembled WGS sequence"/>
</dbReference>
<protein>
    <submittedName>
        <fullName evidence="2">Uncharacterized protein</fullName>
    </submittedName>
</protein>
<feature type="compositionally biased region" description="Polar residues" evidence="1">
    <location>
        <begin position="47"/>
        <end position="56"/>
    </location>
</feature>
<organism evidence="2">
    <name type="scientific">Xenopus laevis</name>
    <name type="common">African clawed frog</name>
    <dbReference type="NCBI Taxonomy" id="8355"/>
    <lineage>
        <taxon>Eukaryota</taxon>
        <taxon>Metazoa</taxon>
        <taxon>Chordata</taxon>
        <taxon>Craniata</taxon>
        <taxon>Vertebrata</taxon>
        <taxon>Euteleostomi</taxon>
        <taxon>Amphibia</taxon>
        <taxon>Batrachia</taxon>
        <taxon>Anura</taxon>
        <taxon>Pipoidea</taxon>
        <taxon>Pipidae</taxon>
        <taxon>Xenopodinae</taxon>
        <taxon>Xenopus</taxon>
        <taxon>Xenopus</taxon>
    </lineage>
</organism>
<dbReference type="EMBL" id="KV500905">
    <property type="protein sequence ID" value="OCT55325.1"/>
    <property type="molecule type" value="Genomic_DNA"/>
</dbReference>
<proteinExistence type="predicted"/>
<gene>
    <name evidence="2" type="ORF">XELAEV_18002974mg</name>
</gene>
<accession>A0A974GY92</accession>
<feature type="compositionally biased region" description="Polar residues" evidence="1">
    <location>
        <begin position="1"/>
        <end position="35"/>
    </location>
</feature>
<evidence type="ECO:0000313" key="2">
    <source>
        <dbReference type="EMBL" id="OCT55325.1"/>
    </source>
</evidence>